<keyword evidence="7 14" id="KW-0418">Kinase</keyword>
<comment type="catalytic activity">
    <reaction evidence="1">
        <text>ATP + protein L-histidine = ADP + protein N-phospho-L-histidine.</text>
        <dbReference type="EC" id="2.7.13.3"/>
    </reaction>
</comment>
<accession>W5W9J2</accession>
<keyword evidence="15" id="KW-1185">Reference proteome</keyword>
<evidence type="ECO:0000256" key="6">
    <source>
        <dbReference type="ARBA" id="ARBA00022692"/>
    </source>
</evidence>
<dbReference type="InterPro" id="IPR050428">
    <property type="entry name" value="TCS_sensor_his_kinase"/>
</dbReference>
<dbReference type="InterPro" id="IPR005467">
    <property type="entry name" value="His_kinase_dom"/>
</dbReference>
<proteinExistence type="predicted"/>
<dbReference type="GO" id="GO:0005886">
    <property type="term" value="C:plasma membrane"/>
    <property type="evidence" value="ECO:0007669"/>
    <property type="project" value="UniProtKB-SubCell"/>
</dbReference>
<dbReference type="PROSITE" id="PS50885">
    <property type="entry name" value="HAMP"/>
    <property type="match status" value="1"/>
</dbReference>
<evidence type="ECO:0000256" key="9">
    <source>
        <dbReference type="ARBA" id="ARBA00023012"/>
    </source>
</evidence>
<evidence type="ECO:0000256" key="7">
    <source>
        <dbReference type="ARBA" id="ARBA00022777"/>
    </source>
</evidence>
<dbReference type="AlphaFoldDB" id="W5W9J2"/>
<keyword evidence="9" id="KW-0902">Two-component regulatory system</keyword>
<dbReference type="Gene3D" id="6.10.340.10">
    <property type="match status" value="1"/>
</dbReference>
<evidence type="ECO:0000256" key="4">
    <source>
        <dbReference type="ARBA" id="ARBA00022553"/>
    </source>
</evidence>
<dbReference type="SUPFAM" id="SSF47384">
    <property type="entry name" value="Homodimeric domain of signal transducing histidine kinase"/>
    <property type="match status" value="1"/>
</dbReference>
<evidence type="ECO:0000256" key="8">
    <source>
        <dbReference type="ARBA" id="ARBA00022989"/>
    </source>
</evidence>
<dbReference type="PANTHER" id="PTHR45436">
    <property type="entry name" value="SENSOR HISTIDINE KINASE YKOH"/>
    <property type="match status" value="1"/>
</dbReference>
<keyword evidence="4" id="KW-0597">Phosphoprotein</keyword>
<dbReference type="Gene3D" id="3.30.565.10">
    <property type="entry name" value="Histidine kinase-like ATPase, C-terminal domain"/>
    <property type="match status" value="1"/>
</dbReference>
<evidence type="ECO:0000256" key="3">
    <source>
        <dbReference type="ARBA" id="ARBA00012438"/>
    </source>
</evidence>
<dbReference type="CDD" id="cd00082">
    <property type="entry name" value="HisKA"/>
    <property type="match status" value="1"/>
</dbReference>
<dbReference type="CDD" id="cd06225">
    <property type="entry name" value="HAMP"/>
    <property type="match status" value="1"/>
</dbReference>
<dbReference type="SMART" id="SM00304">
    <property type="entry name" value="HAMP"/>
    <property type="match status" value="1"/>
</dbReference>
<feature type="transmembrane region" description="Helical" evidence="11">
    <location>
        <begin position="12"/>
        <end position="35"/>
    </location>
</feature>
<name>W5W9J2_9PSEU</name>
<dbReference type="Pfam" id="PF02518">
    <property type="entry name" value="HATPase_c"/>
    <property type="match status" value="1"/>
</dbReference>
<reference evidence="14 15" key="1">
    <citation type="journal article" date="2014" name="BMC Genomics">
        <title>Complete genome sequence of producer of the glycopeptide antibiotic Aculeximycin Kutzneria albida DSM 43870T, a representative of minor genus of Pseudonocardiaceae.</title>
        <authorList>
            <person name="Rebets Y."/>
            <person name="Tokovenko B."/>
            <person name="Lushchyk I."/>
            <person name="Ruckert C."/>
            <person name="Zaburannyi N."/>
            <person name="Bechthold A."/>
            <person name="Kalinowski J."/>
            <person name="Luzhetskyy A."/>
        </authorList>
    </citation>
    <scope>NUCLEOTIDE SEQUENCE [LARGE SCALE GENOMIC DNA]</scope>
    <source>
        <strain evidence="14">DSM 43870</strain>
    </source>
</reference>
<dbReference type="STRING" id="1449976.KALB_1496"/>
<dbReference type="PRINTS" id="PR00344">
    <property type="entry name" value="BCTRLSENSOR"/>
</dbReference>
<evidence type="ECO:0000259" key="13">
    <source>
        <dbReference type="PROSITE" id="PS50885"/>
    </source>
</evidence>
<dbReference type="HOGENOM" id="CLU_000445_89_6_11"/>
<sequence length="472" mass="50944">MKLRRPSLRRRLGIVSAAAVAVAVVGVSLAAWLLLRDQLSDVVNERLNRQVGFAIKIDSAGMQVPAPDGGPDTPLYQTVFADGSWLAPTGQAAIPVSATDREVARRERYESTEDVKINSTSYRVLTRWIHTKQTGPNGRAVQIAIDLSEMNNTLGRFGLILALTGSVGIIAAGVLGYLLTRAGLRPVDRVIAAAEHVASTQDLRAAVPVESNDPDEVTRVADSMNSMLSALDASREAQRRLVEDASHELATPLTSLRTNVDLMLRAENHPSRRLAPEDRQRLLIDVQAQMRELDHLIDEVVELARDPRSDEETTPLDLAAVVRSAVARARTRTPQVEFQIDAESVEISGRTGALERAVLNLLDNAAKWGPADAPVDVSVRRQASGAVVCVADRGPGVPTADLQRVFERFHRAPEARSMPGSGLGLAIVRQVVLAHGGRAWLTPRDGGGTQAWIELPSPGRGTARLSECGLTH</sequence>
<comment type="subcellular location">
    <subcellularLocation>
        <location evidence="2">Cell membrane</location>
    </subcellularLocation>
</comment>
<evidence type="ECO:0000259" key="12">
    <source>
        <dbReference type="PROSITE" id="PS50109"/>
    </source>
</evidence>
<dbReference type="InterPro" id="IPR004358">
    <property type="entry name" value="Sig_transdc_His_kin-like_C"/>
</dbReference>
<evidence type="ECO:0000256" key="2">
    <source>
        <dbReference type="ARBA" id="ARBA00004236"/>
    </source>
</evidence>
<dbReference type="eggNOG" id="COG2205">
    <property type="taxonomic scope" value="Bacteria"/>
</dbReference>
<dbReference type="Proteomes" id="UP000019225">
    <property type="component" value="Chromosome"/>
</dbReference>
<keyword evidence="6 11" id="KW-0812">Transmembrane</keyword>
<dbReference type="InterPro" id="IPR036890">
    <property type="entry name" value="HATPase_C_sf"/>
</dbReference>
<dbReference type="InterPro" id="IPR003594">
    <property type="entry name" value="HATPase_dom"/>
</dbReference>
<feature type="domain" description="HAMP" evidence="13">
    <location>
        <begin position="181"/>
        <end position="236"/>
    </location>
</feature>
<feature type="domain" description="Histidine kinase" evidence="12">
    <location>
        <begin position="244"/>
        <end position="459"/>
    </location>
</feature>
<keyword evidence="5" id="KW-0808">Transferase</keyword>
<gene>
    <name evidence="14" type="ORF">KALB_1496</name>
</gene>
<dbReference type="EMBL" id="CP007155">
    <property type="protein sequence ID" value="AHH94869.1"/>
    <property type="molecule type" value="Genomic_DNA"/>
</dbReference>
<evidence type="ECO:0000256" key="10">
    <source>
        <dbReference type="ARBA" id="ARBA00023136"/>
    </source>
</evidence>
<dbReference type="PROSITE" id="PS50109">
    <property type="entry name" value="HIS_KIN"/>
    <property type="match status" value="1"/>
</dbReference>
<dbReference type="Pfam" id="PF00672">
    <property type="entry name" value="HAMP"/>
    <property type="match status" value="1"/>
</dbReference>
<dbReference type="Pfam" id="PF00512">
    <property type="entry name" value="HisKA"/>
    <property type="match status" value="1"/>
</dbReference>
<dbReference type="SMART" id="SM00387">
    <property type="entry name" value="HATPase_c"/>
    <property type="match status" value="1"/>
</dbReference>
<dbReference type="GO" id="GO:0000155">
    <property type="term" value="F:phosphorelay sensor kinase activity"/>
    <property type="evidence" value="ECO:0007669"/>
    <property type="project" value="InterPro"/>
</dbReference>
<dbReference type="InterPro" id="IPR036097">
    <property type="entry name" value="HisK_dim/P_sf"/>
</dbReference>
<dbReference type="InterPro" id="IPR003661">
    <property type="entry name" value="HisK_dim/P_dom"/>
</dbReference>
<dbReference type="InterPro" id="IPR003660">
    <property type="entry name" value="HAMP_dom"/>
</dbReference>
<dbReference type="KEGG" id="kal:KALB_1496"/>
<dbReference type="SUPFAM" id="SSF55874">
    <property type="entry name" value="ATPase domain of HSP90 chaperone/DNA topoisomerase II/histidine kinase"/>
    <property type="match status" value="1"/>
</dbReference>
<dbReference type="SMART" id="SM00388">
    <property type="entry name" value="HisKA"/>
    <property type="match status" value="1"/>
</dbReference>
<evidence type="ECO:0000313" key="14">
    <source>
        <dbReference type="EMBL" id="AHH94869.1"/>
    </source>
</evidence>
<dbReference type="Gene3D" id="1.10.287.130">
    <property type="match status" value="1"/>
</dbReference>
<dbReference type="PANTHER" id="PTHR45436:SF5">
    <property type="entry name" value="SENSOR HISTIDINE KINASE TRCS"/>
    <property type="match status" value="1"/>
</dbReference>
<evidence type="ECO:0000256" key="1">
    <source>
        <dbReference type="ARBA" id="ARBA00000085"/>
    </source>
</evidence>
<evidence type="ECO:0000256" key="5">
    <source>
        <dbReference type="ARBA" id="ARBA00022679"/>
    </source>
</evidence>
<keyword evidence="10 11" id="KW-0472">Membrane</keyword>
<evidence type="ECO:0000256" key="11">
    <source>
        <dbReference type="SAM" id="Phobius"/>
    </source>
</evidence>
<protein>
    <recommendedName>
        <fullName evidence="3">histidine kinase</fullName>
        <ecNumber evidence="3">2.7.13.3</ecNumber>
    </recommendedName>
</protein>
<feature type="transmembrane region" description="Helical" evidence="11">
    <location>
        <begin position="157"/>
        <end position="179"/>
    </location>
</feature>
<evidence type="ECO:0000313" key="15">
    <source>
        <dbReference type="Proteomes" id="UP000019225"/>
    </source>
</evidence>
<dbReference type="EC" id="2.7.13.3" evidence="3"/>
<dbReference type="CDD" id="cd00075">
    <property type="entry name" value="HATPase"/>
    <property type="match status" value="1"/>
</dbReference>
<organism evidence="14 15">
    <name type="scientific">Kutzneria albida DSM 43870</name>
    <dbReference type="NCBI Taxonomy" id="1449976"/>
    <lineage>
        <taxon>Bacteria</taxon>
        <taxon>Bacillati</taxon>
        <taxon>Actinomycetota</taxon>
        <taxon>Actinomycetes</taxon>
        <taxon>Pseudonocardiales</taxon>
        <taxon>Pseudonocardiaceae</taxon>
        <taxon>Kutzneria</taxon>
    </lineage>
</organism>
<keyword evidence="8 11" id="KW-1133">Transmembrane helix</keyword>